<feature type="compositionally biased region" description="Polar residues" evidence="4">
    <location>
        <begin position="109"/>
        <end position="123"/>
    </location>
</feature>
<protein>
    <recommendedName>
        <fullName evidence="7">SPT2 chromatin protein</fullName>
    </recommendedName>
</protein>
<dbReference type="InterPro" id="IPR013256">
    <property type="entry name" value="Chromatin_SPT2"/>
</dbReference>
<feature type="compositionally biased region" description="Low complexity" evidence="4">
    <location>
        <begin position="13"/>
        <end position="29"/>
    </location>
</feature>
<dbReference type="SMART" id="SM00784">
    <property type="entry name" value="SPT2"/>
    <property type="match status" value="1"/>
</dbReference>
<evidence type="ECO:0000313" key="5">
    <source>
        <dbReference type="EMBL" id="OCL11019.1"/>
    </source>
</evidence>
<comment type="similarity">
    <text evidence="1">Belongs to the SPT2 family.</text>
</comment>
<dbReference type="Proteomes" id="UP000250140">
    <property type="component" value="Unassembled WGS sequence"/>
</dbReference>
<gene>
    <name evidence="5" type="ORF">AOQ84DRAFT_437975</name>
</gene>
<evidence type="ECO:0000256" key="4">
    <source>
        <dbReference type="SAM" id="MobiDB-lite"/>
    </source>
</evidence>
<organism evidence="5 6">
    <name type="scientific">Glonium stellatum</name>
    <dbReference type="NCBI Taxonomy" id="574774"/>
    <lineage>
        <taxon>Eukaryota</taxon>
        <taxon>Fungi</taxon>
        <taxon>Dikarya</taxon>
        <taxon>Ascomycota</taxon>
        <taxon>Pezizomycotina</taxon>
        <taxon>Dothideomycetes</taxon>
        <taxon>Pleosporomycetidae</taxon>
        <taxon>Gloniales</taxon>
        <taxon>Gloniaceae</taxon>
        <taxon>Glonium</taxon>
    </lineage>
</organism>
<feature type="region of interest" description="Disordered" evidence="4">
    <location>
        <begin position="205"/>
        <end position="342"/>
    </location>
</feature>
<evidence type="ECO:0000256" key="2">
    <source>
        <dbReference type="ARBA" id="ARBA00023054"/>
    </source>
</evidence>
<dbReference type="EMBL" id="KV749127">
    <property type="protein sequence ID" value="OCL11019.1"/>
    <property type="molecule type" value="Genomic_DNA"/>
</dbReference>
<dbReference type="OrthoDB" id="5430658at2759"/>
<dbReference type="Pfam" id="PF08243">
    <property type="entry name" value="SPT2"/>
    <property type="match status" value="1"/>
</dbReference>
<feature type="compositionally biased region" description="Basic and acidic residues" evidence="4">
    <location>
        <begin position="68"/>
        <end position="78"/>
    </location>
</feature>
<proteinExistence type="inferred from homology"/>
<feature type="compositionally biased region" description="Basic and acidic residues" evidence="4">
    <location>
        <begin position="233"/>
        <end position="250"/>
    </location>
</feature>
<evidence type="ECO:0008006" key="7">
    <source>
        <dbReference type="Google" id="ProtNLM"/>
    </source>
</evidence>
<keyword evidence="6" id="KW-1185">Reference proteome</keyword>
<feature type="compositionally biased region" description="Polar residues" evidence="4">
    <location>
        <begin position="263"/>
        <end position="284"/>
    </location>
</feature>
<evidence type="ECO:0000256" key="3">
    <source>
        <dbReference type="SAM" id="Coils"/>
    </source>
</evidence>
<sequence length="397" mass="42113">MSFLTSLLSDIDPSVAAQSAPSAVTQPQSTRTPRPAQGQTVGANGAGAGLPAKRKAESYGNDIPAKVQRRDALNKTERVNGSSRPTALSDATKSKSSSTDPLPYRGTAAGTTPSLNQSKTITKATPIGASTPKVVNKPSVKAEPGTIAPASTTASTVTSTVSSAAPRPGSYAAMLARAKEAQVAKATVPTPKPISVEKLTRKERLALQAEAKHKNVSGKDRKLGSNGQSKAQETAHPKLGDPGKDKKKAVDLGYQGTMRPKSATESAYQGTMRSGNSTSTSTRKPSAAYERGSSYDRSRSTSLTAKAKPLRDRVARNPGYASFSDDELEDEYESDGSSDMDAGIFDVEREEREALLVAKKEDEEALKEENELKRQKAERKKTLERMAAAAAKKKRSF</sequence>
<evidence type="ECO:0000313" key="6">
    <source>
        <dbReference type="Proteomes" id="UP000250140"/>
    </source>
</evidence>
<feature type="compositionally biased region" description="Acidic residues" evidence="4">
    <location>
        <begin position="324"/>
        <end position="338"/>
    </location>
</feature>
<evidence type="ECO:0000256" key="1">
    <source>
        <dbReference type="ARBA" id="ARBA00006461"/>
    </source>
</evidence>
<dbReference type="AlphaFoldDB" id="A0A8E2F5W8"/>
<name>A0A8E2F5W8_9PEZI</name>
<accession>A0A8E2F5W8</accession>
<feature type="compositionally biased region" description="Basic and acidic residues" evidence="4">
    <location>
        <begin position="205"/>
        <end position="223"/>
    </location>
</feature>
<keyword evidence="2 3" id="KW-0175">Coiled coil</keyword>
<feature type="coiled-coil region" evidence="3">
    <location>
        <begin position="356"/>
        <end position="392"/>
    </location>
</feature>
<feature type="compositionally biased region" description="Low complexity" evidence="4">
    <location>
        <begin position="87"/>
        <end position="100"/>
    </location>
</feature>
<reference evidence="5 6" key="1">
    <citation type="journal article" date="2016" name="Nat. Commun.">
        <title>Ectomycorrhizal ecology is imprinted in the genome of the dominant symbiotic fungus Cenococcum geophilum.</title>
        <authorList>
            <consortium name="DOE Joint Genome Institute"/>
            <person name="Peter M."/>
            <person name="Kohler A."/>
            <person name="Ohm R.A."/>
            <person name="Kuo A."/>
            <person name="Krutzmann J."/>
            <person name="Morin E."/>
            <person name="Arend M."/>
            <person name="Barry K.W."/>
            <person name="Binder M."/>
            <person name="Choi C."/>
            <person name="Clum A."/>
            <person name="Copeland A."/>
            <person name="Grisel N."/>
            <person name="Haridas S."/>
            <person name="Kipfer T."/>
            <person name="LaButti K."/>
            <person name="Lindquist E."/>
            <person name="Lipzen A."/>
            <person name="Maire R."/>
            <person name="Meier B."/>
            <person name="Mihaltcheva S."/>
            <person name="Molinier V."/>
            <person name="Murat C."/>
            <person name="Poggeler S."/>
            <person name="Quandt C.A."/>
            <person name="Sperisen C."/>
            <person name="Tritt A."/>
            <person name="Tisserant E."/>
            <person name="Crous P.W."/>
            <person name="Henrissat B."/>
            <person name="Nehls U."/>
            <person name="Egli S."/>
            <person name="Spatafora J.W."/>
            <person name="Grigoriev I.V."/>
            <person name="Martin F.M."/>
        </authorList>
    </citation>
    <scope>NUCLEOTIDE SEQUENCE [LARGE SCALE GENOMIC DNA]</scope>
    <source>
        <strain evidence="5 6">CBS 207.34</strain>
    </source>
</reference>
<feature type="region of interest" description="Disordered" evidence="4">
    <location>
        <begin position="1"/>
        <end position="153"/>
    </location>
</feature>